<dbReference type="InterPro" id="IPR032675">
    <property type="entry name" value="LRR_dom_sf"/>
</dbReference>
<dbReference type="AlphaFoldDB" id="A0A9J5X425"/>
<dbReference type="OrthoDB" id="1304632at2759"/>
<evidence type="ECO:0008006" key="3">
    <source>
        <dbReference type="Google" id="ProtNLM"/>
    </source>
</evidence>
<name>A0A9J5X425_SOLCO</name>
<dbReference type="EMBL" id="JACXVP010000010">
    <property type="protein sequence ID" value="KAG5582682.1"/>
    <property type="molecule type" value="Genomic_DNA"/>
</dbReference>
<keyword evidence="2" id="KW-1185">Reference proteome</keyword>
<comment type="caution">
    <text evidence="1">The sequence shown here is derived from an EMBL/GenBank/DDBJ whole genome shotgun (WGS) entry which is preliminary data.</text>
</comment>
<dbReference type="SUPFAM" id="SSF52058">
    <property type="entry name" value="L domain-like"/>
    <property type="match status" value="1"/>
</dbReference>
<dbReference type="Proteomes" id="UP000824120">
    <property type="component" value="Chromosome 10"/>
</dbReference>
<dbReference type="Gene3D" id="3.80.10.10">
    <property type="entry name" value="Ribonuclease Inhibitor"/>
    <property type="match status" value="1"/>
</dbReference>
<protein>
    <recommendedName>
        <fullName evidence="3">Disease resistance protein</fullName>
    </recommendedName>
</protein>
<accession>A0A9J5X425</accession>
<evidence type="ECO:0000313" key="1">
    <source>
        <dbReference type="EMBL" id="KAG5582682.1"/>
    </source>
</evidence>
<sequence>MQLSALKGMGINDFRIEALPDRLGNLTSLETLRLVRCKRLRHLDFSDAMPKLRYVDICDCPLLEALSDELGNLVSLE</sequence>
<proteinExistence type="predicted"/>
<evidence type="ECO:0000313" key="2">
    <source>
        <dbReference type="Proteomes" id="UP000824120"/>
    </source>
</evidence>
<gene>
    <name evidence="1" type="ORF">H5410_053309</name>
</gene>
<organism evidence="1 2">
    <name type="scientific">Solanum commersonii</name>
    <name type="common">Commerson's wild potato</name>
    <name type="synonym">Commerson's nightshade</name>
    <dbReference type="NCBI Taxonomy" id="4109"/>
    <lineage>
        <taxon>Eukaryota</taxon>
        <taxon>Viridiplantae</taxon>
        <taxon>Streptophyta</taxon>
        <taxon>Embryophyta</taxon>
        <taxon>Tracheophyta</taxon>
        <taxon>Spermatophyta</taxon>
        <taxon>Magnoliopsida</taxon>
        <taxon>eudicotyledons</taxon>
        <taxon>Gunneridae</taxon>
        <taxon>Pentapetalae</taxon>
        <taxon>asterids</taxon>
        <taxon>lamiids</taxon>
        <taxon>Solanales</taxon>
        <taxon>Solanaceae</taxon>
        <taxon>Solanoideae</taxon>
        <taxon>Solaneae</taxon>
        <taxon>Solanum</taxon>
    </lineage>
</organism>
<reference evidence="1 2" key="1">
    <citation type="submission" date="2020-09" db="EMBL/GenBank/DDBJ databases">
        <title>De no assembly of potato wild relative species, Solanum commersonii.</title>
        <authorList>
            <person name="Cho K."/>
        </authorList>
    </citation>
    <scope>NUCLEOTIDE SEQUENCE [LARGE SCALE GENOMIC DNA]</scope>
    <source>
        <strain evidence="1">LZ3.2</strain>
        <tissue evidence="1">Leaf</tissue>
    </source>
</reference>